<feature type="transmembrane region" description="Helical" evidence="8">
    <location>
        <begin position="427"/>
        <end position="447"/>
    </location>
</feature>
<dbReference type="Pfam" id="PF00005">
    <property type="entry name" value="ABC_tran"/>
    <property type="match status" value="2"/>
</dbReference>
<dbReference type="PROSITE" id="PS50929">
    <property type="entry name" value="ABC_TM1F"/>
    <property type="match status" value="2"/>
</dbReference>
<keyword evidence="6 8" id="KW-0472">Membrane</keyword>
<feature type="region of interest" description="Disordered" evidence="7">
    <location>
        <begin position="856"/>
        <end position="875"/>
    </location>
</feature>
<dbReference type="Proteomes" id="UP000193218">
    <property type="component" value="Unassembled WGS sequence"/>
</dbReference>
<dbReference type="SUPFAM" id="SSF90123">
    <property type="entry name" value="ABC transporter transmembrane region"/>
    <property type="match status" value="2"/>
</dbReference>
<dbReference type="GO" id="GO:0015421">
    <property type="term" value="F:ABC-type oligopeptide transporter activity"/>
    <property type="evidence" value="ECO:0007669"/>
    <property type="project" value="TreeGrafter"/>
</dbReference>
<keyword evidence="11" id="KW-0378">Hydrolase</keyword>
<dbReference type="InParanoid" id="A0A1Y1UNU5"/>
<dbReference type="GO" id="GO:0016887">
    <property type="term" value="F:ATP hydrolysis activity"/>
    <property type="evidence" value="ECO:0007669"/>
    <property type="project" value="InterPro"/>
</dbReference>
<accession>A0A1Y1UNU5</accession>
<evidence type="ECO:0000313" key="11">
    <source>
        <dbReference type="EMBL" id="ORX39720.1"/>
    </source>
</evidence>
<feature type="compositionally biased region" description="Low complexity" evidence="7">
    <location>
        <begin position="19"/>
        <end position="65"/>
    </location>
</feature>
<feature type="transmembrane region" description="Helical" evidence="8">
    <location>
        <begin position="312"/>
        <end position="335"/>
    </location>
</feature>
<evidence type="ECO:0000259" key="10">
    <source>
        <dbReference type="PROSITE" id="PS50929"/>
    </source>
</evidence>
<feature type="transmembrane region" description="Helical" evidence="8">
    <location>
        <begin position="932"/>
        <end position="952"/>
    </location>
</feature>
<feature type="domain" description="ABC transmembrane type-1" evidence="10">
    <location>
        <begin position="156"/>
        <end position="455"/>
    </location>
</feature>
<evidence type="ECO:0000256" key="4">
    <source>
        <dbReference type="ARBA" id="ARBA00022840"/>
    </source>
</evidence>
<keyword evidence="12" id="KW-1185">Reference proteome</keyword>
<dbReference type="InterPro" id="IPR011527">
    <property type="entry name" value="ABC1_TM_dom"/>
</dbReference>
<dbReference type="InterPro" id="IPR027417">
    <property type="entry name" value="P-loop_NTPase"/>
</dbReference>
<dbReference type="InterPro" id="IPR003593">
    <property type="entry name" value="AAA+_ATPase"/>
</dbReference>
<feature type="domain" description="ABC transporter" evidence="9">
    <location>
        <begin position="519"/>
        <end position="753"/>
    </location>
</feature>
<dbReference type="STRING" id="4999.A0A1Y1UNU5"/>
<comment type="caution">
    <text evidence="11">The sequence shown here is derived from an EMBL/GenBank/DDBJ whole genome shotgun (WGS) entry which is preliminary data.</text>
</comment>
<feature type="region of interest" description="Disordered" evidence="7">
    <location>
        <begin position="1"/>
        <end position="73"/>
    </location>
</feature>
<reference evidence="11 12" key="1">
    <citation type="submission" date="2017-03" db="EMBL/GenBank/DDBJ databases">
        <title>Widespread Adenine N6-methylation of Active Genes in Fungi.</title>
        <authorList>
            <consortium name="DOE Joint Genome Institute"/>
            <person name="Mondo S.J."/>
            <person name="Dannebaum R.O."/>
            <person name="Kuo R.C."/>
            <person name="Louie K.B."/>
            <person name="Bewick A.J."/>
            <person name="Labutti K."/>
            <person name="Haridas S."/>
            <person name="Kuo A."/>
            <person name="Salamov A."/>
            <person name="Ahrendt S.R."/>
            <person name="Lau R."/>
            <person name="Bowen B.P."/>
            <person name="Lipzen A."/>
            <person name="Sullivan W."/>
            <person name="Andreopoulos W.B."/>
            <person name="Clum A."/>
            <person name="Lindquist E."/>
            <person name="Daum C."/>
            <person name="Northen T.R."/>
            <person name="Ramamoorthy G."/>
            <person name="Schmitz R.J."/>
            <person name="Gryganskyi A."/>
            <person name="Culley D."/>
            <person name="Magnuson J."/>
            <person name="James T.Y."/>
            <person name="O'Malley M.A."/>
            <person name="Stajich J.E."/>
            <person name="Spatafora J.W."/>
            <person name="Visel A."/>
            <person name="Grigoriev I.V."/>
        </authorList>
    </citation>
    <scope>NUCLEOTIDE SEQUENCE [LARGE SCALE GENOMIC DNA]</scope>
    <source>
        <strain evidence="11 12">NRRL Y-17943</strain>
    </source>
</reference>
<dbReference type="CDD" id="cd18578">
    <property type="entry name" value="ABC_6TM_Pgp_ABCB1_D2_like"/>
    <property type="match status" value="1"/>
</dbReference>
<name>A0A1Y1UNU5_9TREE</name>
<evidence type="ECO:0000256" key="7">
    <source>
        <dbReference type="SAM" id="MobiDB-lite"/>
    </source>
</evidence>
<proteinExistence type="predicted"/>
<feature type="domain" description="ABC transmembrane type-1" evidence="10">
    <location>
        <begin position="933"/>
        <end position="1217"/>
    </location>
</feature>
<dbReference type="FunCoup" id="A0A1Y1UNU5">
    <property type="interactions" value="24"/>
</dbReference>
<evidence type="ECO:0000256" key="8">
    <source>
        <dbReference type="SAM" id="Phobius"/>
    </source>
</evidence>
<feature type="transmembrane region" description="Helical" evidence="8">
    <location>
        <begin position="1044"/>
        <end position="1069"/>
    </location>
</feature>
<keyword evidence="3" id="KW-0547">Nucleotide-binding</keyword>
<dbReference type="PROSITE" id="PS50893">
    <property type="entry name" value="ABC_TRANSPORTER_2"/>
    <property type="match status" value="2"/>
</dbReference>
<keyword evidence="2 8" id="KW-0812">Transmembrane</keyword>
<dbReference type="InterPro" id="IPR003439">
    <property type="entry name" value="ABC_transporter-like_ATP-bd"/>
</dbReference>
<dbReference type="InterPro" id="IPR039421">
    <property type="entry name" value="Type_1_exporter"/>
</dbReference>
<evidence type="ECO:0000256" key="6">
    <source>
        <dbReference type="ARBA" id="ARBA00023136"/>
    </source>
</evidence>
<feature type="transmembrane region" description="Helical" evidence="8">
    <location>
        <begin position="393"/>
        <end position="415"/>
    </location>
</feature>
<feature type="domain" description="ABC transporter" evidence="9">
    <location>
        <begin position="1250"/>
        <end position="1485"/>
    </location>
</feature>
<dbReference type="Gene3D" id="1.20.1560.10">
    <property type="entry name" value="ABC transporter type 1, transmembrane domain"/>
    <property type="match status" value="2"/>
</dbReference>
<comment type="subcellular location">
    <subcellularLocation>
        <location evidence="1">Membrane</location>
        <topology evidence="1">Multi-pass membrane protein</topology>
    </subcellularLocation>
</comment>
<dbReference type="Gene3D" id="3.40.50.300">
    <property type="entry name" value="P-loop containing nucleotide triphosphate hydrolases"/>
    <property type="match status" value="2"/>
</dbReference>
<dbReference type="SUPFAM" id="SSF52540">
    <property type="entry name" value="P-loop containing nucleoside triphosphate hydrolases"/>
    <property type="match status" value="2"/>
</dbReference>
<dbReference type="InterPro" id="IPR036640">
    <property type="entry name" value="ABC1_TM_sf"/>
</dbReference>
<evidence type="ECO:0000256" key="1">
    <source>
        <dbReference type="ARBA" id="ARBA00004141"/>
    </source>
</evidence>
<dbReference type="FunFam" id="3.40.50.300:FF:001982">
    <property type="entry name" value="Serine protease/ABC transporter B family protein tagC"/>
    <property type="match status" value="1"/>
</dbReference>
<dbReference type="SMART" id="SM00382">
    <property type="entry name" value="AAA"/>
    <property type="match status" value="2"/>
</dbReference>
<feature type="region of interest" description="Disordered" evidence="7">
    <location>
        <begin position="497"/>
        <end position="516"/>
    </location>
</feature>
<dbReference type="PANTHER" id="PTHR43394">
    <property type="entry name" value="ATP-DEPENDENT PERMEASE MDL1, MITOCHONDRIAL"/>
    <property type="match status" value="1"/>
</dbReference>
<dbReference type="OrthoDB" id="6500128at2759"/>
<dbReference type="GeneID" id="33556444"/>
<evidence type="ECO:0000256" key="5">
    <source>
        <dbReference type="ARBA" id="ARBA00022989"/>
    </source>
</evidence>
<protein>
    <submittedName>
        <fullName evidence="11">p-loop containing nucleoside triphosphate hydrolase protein</fullName>
    </submittedName>
</protein>
<dbReference type="FunFam" id="3.40.50.300:FF:001471">
    <property type="entry name" value="P-loop containing nucleoside triphosphate hydrolase protein"/>
    <property type="match status" value="1"/>
</dbReference>
<gene>
    <name evidence="11" type="ORF">BD324DRAFT_614725</name>
</gene>
<feature type="compositionally biased region" description="Polar residues" evidence="7">
    <location>
        <begin position="1"/>
        <end position="10"/>
    </location>
</feature>
<evidence type="ECO:0000256" key="2">
    <source>
        <dbReference type="ARBA" id="ARBA00022692"/>
    </source>
</evidence>
<feature type="transmembrane region" description="Helical" evidence="8">
    <location>
        <begin position="150"/>
        <end position="170"/>
    </location>
</feature>
<feature type="transmembrane region" description="Helical" evidence="8">
    <location>
        <begin position="1193"/>
        <end position="1212"/>
    </location>
</feature>
<keyword evidence="4" id="KW-0067">ATP-binding</keyword>
<evidence type="ECO:0000313" key="12">
    <source>
        <dbReference type="Proteomes" id="UP000193218"/>
    </source>
</evidence>
<dbReference type="CDD" id="cd18577">
    <property type="entry name" value="ABC_6TM_Pgp_ABCB1_D1_like"/>
    <property type="match status" value="1"/>
</dbReference>
<dbReference type="PROSITE" id="PS00211">
    <property type="entry name" value="ABC_TRANSPORTER_1"/>
    <property type="match status" value="1"/>
</dbReference>
<keyword evidence="5 8" id="KW-1133">Transmembrane helix</keyword>
<dbReference type="InterPro" id="IPR017871">
    <property type="entry name" value="ABC_transporter-like_CS"/>
</dbReference>
<feature type="region of interest" description="Disordered" evidence="7">
    <location>
        <begin position="104"/>
        <end position="133"/>
    </location>
</feature>
<feature type="transmembrane region" description="Helical" evidence="8">
    <location>
        <begin position="209"/>
        <end position="228"/>
    </location>
</feature>
<feature type="compositionally biased region" description="Pro residues" evidence="7">
    <location>
        <begin position="116"/>
        <end position="133"/>
    </location>
</feature>
<feature type="transmembrane region" description="Helical" evidence="8">
    <location>
        <begin position="1153"/>
        <end position="1173"/>
    </location>
</feature>
<dbReference type="RefSeq" id="XP_021873505.1">
    <property type="nucleotide sequence ID" value="XM_022014636.1"/>
</dbReference>
<organism evidence="11 12">
    <name type="scientific">Kockovaella imperatae</name>
    <dbReference type="NCBI Taxonomy" id="4999"/>
    <lineage>
        <taxon>Eukaryota</taxon>
        <taxon>Fungi</taxon>
        <taxon>Dikarya</taxon>
        <taxon>Basidiomycota</taxon>
        <taxon>Agaricomycotina</taxon>
        <taxon>Tremellomycetes</taxon>
        <taxon>Tremellales</taxon>
        <taxon>Cuniculitremaceae</taxon>
        <taxon>Kockovaella</taxon>
    </lineage>
</organism>
<feature type="transmembrane region" description="Helical" evidence="8">
    <location>
        <begin position="972"/>
        <end position="995"/>
    </location>
</feature>
<feature type="transmembrane region" description="Helical" evidence="8">
    <location>
        <begin position="1075"/>
        <end position="1096"/>
    </location>
</feature>
<evidence type="ECO:0000256" key="3">
    <source>
        <dbReference type="ARBA" id="ARBA00022741"/>
    </source>
</evidence>
<dbReference type="PANTHER" id="PTHR43394:SF1">
    <property type="entry name" value="ATP-BINDING CASSETTE SUB-FAMILY B MEMBER 10, MITOCHONDRIAL"/>
    <property type="match status" value="1"/>
</dbReference>
<dbReference type="EMBL" id="NBSH01000002">
    <property type="protein sequence ID" value="ORX39720.1"/>
    <property type="molecule type" value="Genomic_DNA"/>
</dbReference>
<dbReference type="GO" id="GO:0005524">
    <property type="term" value="F:ATP binding"/>
    <property type="evidence" value="ECO:0007669"/>
    <property type="project" value="UniProtKB-KW"/>
</dbReference>
<dbReference type="GO" id="GO:0016020">
    <property type="term" value="C:membrane"/>
    <property type="evidence" value="ECO:0007669"/>
    <property type="project" value="UniProtKB-SubCell"/>
</dbReference>
<sequence length="1489" mass="162023">MSLQDFSSSRTRVDLTNHRSGPSTPRRSPSSIARNTQLPSSTSSSNPRTPRQGYSSGTSTYGRGQNLSAPPSSYRLQDSVELHAISRPGRQSPFDDRYAIDHEPYLRTDPSGEDAMPPPTPLQPPLAPQSPPLTPTFRGLFSLHTPRDHFLYLVPAVLVSMTAALVQPYMSVIVGDAFEAFVNYPLDNNASEAQREALRHDVKLTTVKLAIAGAAAVALNYVKGVLWARHGENVTHRLRHAVYASVRDKPIEWFDLGMGMPGESIGAGGLMAKFTRETDEVRLGSSIALGLVVQNLSTFIACFILALATQPVLALVTLSTIPVIVIIQFITQIVCQPLYALERRSNAEASTNVDRATSAIATVKAHNAQGSELERFTRVADGARASLIRQSAVWALSISTTEFFLLGTFVVGFWYGAKVVRDGTSAGTVMTVFWACLLSATFLQMVVPQLTVVTKGKNSMASLRTVITSVAAKPAIISNPFVEHDLTSSSAQAKTDIFSDPGTSQAPPSSPGSRVRGDFTLSSVTFAYPSRPEVVILKNVTLFLPPGETTFIVGGSGSGKSTIAQLLLGLYDPNGGLITMDNRTLSPELTRQHIGAVQQGCILFDMSVHDNVAIGSPSGATRAQVIEACKMALIHEFIEGLPEGYETNLGTGGSALSGGQRQRLAIARARIRNPTVLILDEATSALDATSRVLVFENIKTWRKNQTTIVITHDLSQIVPDDFVYVMRHGVVAEQGFRSDLVKKTPLNGAVTGIFAAMAAEQALEPLAEKMEDWDPEEVLEDAYDAYEVPFRPHTPSFGLPGRESMAYFDVLEQYAKTDSKRLSRLSWEDPKASHRTSLVRRSSLVSRASRNSLVVPRPASQMSFTSNRSEHGRSPGQRYSQLVEKEPIQLHVSTDDKGETLEEVTPVKPTRPPGLFALLVSYFPTLPRKQNLFFGLFGAILHGVATPIWSFFLSKLMTIVGSGGTDPALTKFGLIVLAICAAQAFADWLQQYFLYSLAAMWVNKIRSEAYGKVLAQDKAWFDQTDHSPVRLVQSIIKDSDDMRALIASVIGKMTVFVIMVGMGIIWAMIVDWRLTLIGVGLAPVFASIMTFNNSLIGKAEVRNKAKREAVARTFYECVANLRGIRAMALEKTFNARFEADASSALSTGKRTGWAVAIGIGFVAGMPFFAQALMNWAGSVFILQGYINYAQMLQVYNLILFSLTMGTAMLDFIPAMAKGRAAATDFNRLYYLSTTTSECAGSLRFPIPGQATFSHVSFAYPTRPDVPILSDLSLSLHPGEAVAIVGPSGCGKSTIAALLQKLYEPSSGTIHLDKYDLAQADVKWLRNHIAIVSQTANLFDATVAENIAYGSNVPIGEIQRAARAANIHDFIQGLPGGYDTNLGENASLISGGQAQRLQIARALVRRSRILILDECTSALDGENERAILDTIGRVKETRTTIFITHSLEAMKRCDRVICLVGGRVVEEGPFEQLLRRGGVFAQLMQTGEWE</sequence>
<evidence type="ECO:0000259" key="9">
    <source>
        <dbReference type="PROSITE" id="PS50893"/>
    </source>
</evidence>
<feature type="transmembrane region" description="Helical" evidence="8">
    <location>
        <begin position="283"/>
        <end position="306"/>
    </location>
</feature>
<dbReference type="Pfam" id="PF00664">
    <property type="entry name" value="ABC_membrane"/>
    <property type="match status" value="2"/>
</dbReference>